<dbReference type="InterPro" id="IPR005467">
    <property type="entry name" value="His_kinase_dom"/>
</dbReference>
<evidence type="ECO:0000256" key="5">
    <source>
        <dbReference type="ARBA" id="ARBA00022679"/>
    </source>
</evidence>
<dbReference type="GO" id="GO:0000155">
    <property type="term" value="F:phosphorelay sensor kinase activity"/>
    <property type="evidence" value="ECO:0007669"/>
    <property type="project" value="InterPro"/>
</dbReference>
<organism evidence="13 14">
    <name type="scientific">Paremcibacter congregatus</name>
    <dbReference type="NCBI Taxonomy" id="2043170"/>
    <lineage>
        <taxon>Bacteria</taxon>
        <taxon>Pseudomonadati</taxon>
        <taxon>Pseudomonadota</taxon>
        <taxon>Alphaproteobacteria</taxon>
        <taxon>Emcibacterales</taxon>
        <taxon>Emcibacteraceae</taxon>
        <taxon>Paremcibacter</taxon>
    </lineage>
</organism>
<feature type="transmembrane region" description="Helical" evidence="11">
    <location>
        <begin position="16"/>
        <end position="35"/>
    </location>
</feature>
<keyword evidence="5" id="KW-0808">Transferase</keyword>
<gene>
    <name evidence="13" type="ORF">CRD36_05780</name>
</gene>
<dbReference type="GO" id="GO:0005524">
    <property type="term" value="F:ATP binding"/>
    <property type="evidence" value="ECO:0007669"/>
    <property type="project" value="UniProtKB-KW"/>
</dbReference>
<evidence type="ECO:0000256" key="7">
    <source>
        <dbReference type="ARBA" id="ARBA00022777"/>
    </source>
</evidence>
<dbReference type="CDD" id="cd00082">
    <property type="entry name" value="HisKA"/>
    <property type="match status" value="1"/>
</dbReference>
<feature type="transmembrane region" description="Helical" evidence="11">
    <location>
        <begin position="280"/>
        <end position="300"/>
    </location>
</feature>
<keyword evidence="8" id="KW-0067">ATP-binding</keyword>
<dbReference type="InterPro" id="IPR036097">
    <property type="entry name" value="HisK_dim/P_sf"/>
</dbReference>
<dbReference type="InterPro" id="IPR003594">
    <property type="entry name" value="HATPase_dom"/>
</dbReference>
<evidence type="ECO:0000259" key="12">
    <source>
        <dbReference type="PROSITE" id="PS50109"/>
    </source>
</evidence>
<keyword evidence="10 11" id="KW-0472">Membrane</keyword>
<comment type="catalytic activity">
    <reaction evidence="1">
        <text>ATP + protein L-histidine = ADP + protein N-phospho-L-histidine.</text>
        <dbReference type="EC" id="2.7.13.3"/>
    </reaction>
</comment>
<keyword evidence="7" id="KW-0418">Kinase</keyword>
<keyword evidence="11" id="KW-1133">Transmembrane helix</keyword>
<dbReference type="AlphaFoldDB" id="A0A2G4YXL6"/>
<keyword evidence="11" id="KW-0812">Transmembrane</keyword>
<dbReference type="InterPro" id="IPR036890">
    <property type="entry name" value="HATPase_C_sf"/>
</dbReference>
<evidence type="ECO:0000313" key="14">
    <source>
        <dbReference type="Proteomes" id="UP000229730"/>
    </source>
</evidence>
<evidence type="ECO:0000256" key="8">
    <source>
        <dbReference type="ARBA" id="ARBA00022840"/>
    </source>
</evidence>
<keyword evidence="4" id="KW-0597">Phosphoprotein</keyword>
<dbReference type="PROSITE" id="PS50109">
    <property type="entry name" value="HIS_KIN"/>
    <property type="match status" value="1"/>
</dbReference>
<evidence type="ECO:0000256" key="9">
    <source>
        <dbReference type="ARBA" id="ARBA00023012"/>
    </source>
</evidence>
<feature type="domain" description="Histidine kinase" evidence="12">
    <location>
        <begin position="379"/>
        <end position="600"/>
    </location>
</feature>
<dbReference type="PRINTS" id="PR00344">
    <property type="entry name" value="BCTRLSENSOR"/>
</dbReference>
<name>A0A2G4YXL6_9PROT</name>
<evidence type="ECO:0000256" key="11">
    <source>
        <dbReference type="SAM" id="Phobius"/>
    </source>
</evidence>
<dbReference type="FunFam" id="1.10.287.130:FF:000038">
    <property type="entry name" value="Sensory transduction histidine kinase"/>
    <property type="match status" value="1"/>
</dbReference>
<comment type="caution">
    <text evidence="13">The sequence shown here is derived from an EMBL/GenBank/DDBJ whole genome shotgun (WGS) entry which is preliminary data.</text>
</comment>
<dbReference type="InterPro" id="IPR003661">
    <property type="entry name" value="HisK_dim/P_dom"/>
</dbReference>
<evidence type="ECO:0000256" key="10">
    <source>
        <dbReference type="ARBA" id="ARBA00023136"/>
    </source>
</evidence>
<evidence type="ECO:0000256" key="2">
    <source>
        <dbReference type="ARBA" id="ARBA00004370"/>
    </source>
</evidence>
<dbReference type="Gene3D" id="1.10.287.130">
    <property type="match status" value="1"/>
</dbReference>
<evidence type="ECO:0000256" key="1">
    <source>
        <dbReference type="ARBA" id="ARBA00000085"/>
    </source>
</evidence>
<accession>A0A2G4YXL6</accession>
<dbReference type="EC" id="2.7.13.3" evidence="3"/>
<dbReference type="SUPFAM" id="SSF55874">
    <property type="entry name" value="ATPase domain of HSP90 chaperone/DNA topoisomerase II/histidine kinase"/>
    <property type="match status" value="1"/>
</dbReference>
<dbReference type="RefSeq" id="WP_099471760.1">
    <property type="nucleotide sequence ID" value="NZ_CP041025.1"/>
</dbReference>
<dbReference type="PANTHER" id="PTHR43711">
    <property type="entry name" value="TWO-COMPONENT HISTIDINE KINASE"/>
    <property type="match status" value="1"/>
</dbReference>
<dbReference type="InParanoid" id="A0A2G4YXL6"/>
<comment type="subcellular location">
    <subcellularLocation>
        <location evidence="2">Membrane</location>
    </subcellularLocation>
</comment>
<dbReference type="Pfam" id="PF00512">
    <property type="entry name" value="HisKA"/>
    <property type="match status" value="1"/>
</dbReference>
<keyword evidence="14" id="KW-1185">Reference proteome</keyword>
<dbReference type="Gene3D" id="3.30.565.10">
    <property type="entry name" value="Histidine kinase-like ATPase, C-terminal domain"/>
    <property type="match status" value="1"/>
</dbReference>
<reference evidence="13 14" key="1">
    <citation type="submission" date="2017-10" db="EMBL/GenBank/DDBJ databases">
        <title>Frigbacter circumglobatus gen. nov. sp. nov., isolated from sediment cultured in situ.</title>
        <authorList>
            <person name="Zhao Z."/>
        </authorList>
    </citation>
    <scope>NUCLEOTIDE SEQUENCE [LARGE SCALE GENOMIC DNA]</scope>
    <source>
        <strain evidence="13 14">ZYL</strain>
    </source>
</reference>
<dbReference type="GO" id="GO:0016020">
    <property type="term" value="C:membrane"/>
    <property type="evidence" value="ECO:0007669"/>
    <property type="project" value="UniProtKB-SubCell"/>
</dbReference>
<dbReference type="InterPro" id="IPR004358">
    <property type="entry name" value="Sig_transdc_His_kin-like_C"/>
</dbReference>
<dbReference type="EMBL" id="PDEM01000009">
    <property type="protein sequence ID" value="PHZ86176.1"/>
    <property type="molecule type" value="Genomic_DNA"/>
</dbReference>
<evidence type="ECO:0000313" key="13">
    <source>
        <dbReference type="EMBL" id="PHZ86176.1"/>
    </source>
</evidence>
<dbReference type="OrthoDB" id="9801651at2"/>
<proteinExistence type="predicted"/>
<dbReference type="PANTHER" id="PTHR43711:SF31">
    <property type="entry name" value="HISTIDINE KINASE"/>
    <property type="match status" value="1"/>
</dbReference>
<dbReference type="SUPFAM" id="SSF47384">
    <property type="entry name" value="Homodimeric domain of signal transducing histidine kinase"/>
    <property type="match status" value="1"/>
</dbReference>
<sequence>MNKKVSHIFDNAKLKTLLYVMMLFMGLSFLGVHFYTINKYSAFINEAVQKKQYSIIKTLVQERLISHHLLEVKLFTDKVVADPLFRNAFVTEDPLDVEQQLSQAIRLSKSFSDHLDILEVRALTSQYKLLGARKIKDGGTLSIQRMMTEHAVLSPGQMLQTQSYYISTTEGNPVHILMHPVGNSEMNYGYLMVITSPLASLQGMGQYLDAEIDVKNLAGEIILPSDFKLDHLIEARPGTAHGVAQMDIPITVYDGIPFLNIVVRFDNHAEVNKLNSLKSFSLLVAITGVFLSWYIVSYVLNISMFRRIMEISQTLAQVVKGKSGVQLPRRRDDELSVLREQLGNVVAHEKDRNRLTKELVIARKQAEVSNLAKSEFLANMSHELRTPLNAIIGFSEIMTCDYLAKDLEKKYKEYAFDIRDSGIHLLNIINDILDLSKIESGSMILSTGAVNAYDVISNSLKLVMVMAKEKHLSIENNTPDGLPDIIVDERMVRQVLINILTNAVKFTPDGGNIVISAGVEQDGQFCIAVSDTGIGIEADKLESVMSPFNQVDETYSREHQGTGLGLSLVKSFMELHGGSFRLESIWGVGTTAFLIFPKTCVQPASSKGVLHDEPKVVNGT</sequence>
<evidence type="ECO:0000256" key="4">
    <source>
        <dbReference type="ARBA" id="ARBA00022553"/>
    </source>
</evidence>
<keyword evidence="9" id="KW-0902">Two-component regulatory system</keyword>
<protein>
    <recommendedName>
        <fullName evidence="3">histidine kinase</fullName>
        <ecNumber evidence="3">2.7.13.3</ecNumber>
    </recommendedName>
</protein>
<dbReference type="SMART" id="SM00387">
    <property type="entry name" value="HATPase_c"/>
    <property type="match status" value="1"/>
</dbReference>
<keyword evidence="6" id="KW-0547">Nucleotide-binding</keyword>
<dbReference type="FunFam" id="3.30.565.10:FF:000006">
    <property type="entry name" value="Sensor histidine kinase WalK"/>
    <property type="match status" value="1"/>
</dbReference>
<dbReference type="Proteomes" id="UP000229730">
    <property type="component" value="Unassembled WGS sequence"/>
</dbReference>
<dbReference type="SMART" id="SM00388">
    <property type="entry name" value="HisKA"/>
    <property type="match status" value="1"/>
</dbReference>
<evidence type="ECO:0000256" key="6">
    <source>
        <dbReference type="ARBA" id="ARBA00022741"/>
    </source>
</evidence>
<evidence type="ECO:0000256" key="3">
    <source>
        <dbReference type="ARBA" id="ARBA00012438"/>
    </source>
</evidence>
<dbReference type="Pfam" id="PF02518">
    <property type="entry name" value="HATPase_c"/>
    <property type="match status" value="1"/>
</dbReference>
<dbReference type="InterPro" id="IPR050736">
    <property type="entry name" value="Sensor_HK_Regulatory"/>
</dbReference>